<feature type="region of interest" description="Disordered" evidence="1">
    <location>
        <begin position="1"/>
        <end position="83"/>
    </location>
</feature>
<evidence type="ECO:0000313" key="4">
    <source>
        <dbReference type="EMBL" id="SNT54569.1"/>
    </source>
</evidence>
<feature type="transmembrane region" description="Helical" evidence="2">
    <location>
        <begin position="245"/>
        <end position="266"/>
    </location>
</feature>
<feature type="transmembrane region" description="Helical" evidence="2">
    <location>
        <begin position="162"/>
        <end position="192"/>
    </location>
</feature>
<feature type="compositionally biased region" description="Polar residues" evidence="1">
    <location>
        <begin position="31"/>
        <end position="41"/>
    </location>
</feature>
<proteinExistence type="predicted"/>
<name>A0A239NKA4_9ACTN</name>
<evidence type="ECO:0000256" key="1">
    <source>
        <dbReference type="SAM" id="MobiDB-lite"/>
    </source>
</evidence>
<feature type="transmembrane region" description="Helical" evidence="2">
    <location>
        <begin position="111"/>
        <end position="133"/>
    </location>
</feature>
<protein>
    <recommendedName>
        <fullName evidence="3">DUF7847 domain-containing protein</fullName>
    </recommendedName>
</protein>
<evidence type="ECO:0000313" key="5">
    <source>
        <dbReference type="Proteomes" id="UP000198280"/>
    </source>
</evidence>
<dbReference type="Proteomes" id="UP000198280">
    <property type="component" value="Unassembled WGS sequence"/>
</dbReference>
<feature type="transmembrane region" description="Helical" evidence="2">
    <location>
        <begin position="296"/>
        <end position="329"/>
    </location>
</feature>
<sequence>MNDSPGWASPGSSPSGEPGRTDGPGAPQDAAPQNWSEQQPPAGQWQATGGWGAPPPPTGPVWGGPAPSGWQQPHWGAPPSPKPGVIPLRPLGVGEILDGAVSTMRAHWRTVLTISFAVSLLTQGAMLLVQGFMLDDSATLNSLDEGAAPSFDDVMNAVGGTLAAGGLALVITLLGSVIATAMLTMVISRAVLGHRVTLAEAWSDARHQLPRLLGLTLLLSLIGGGIIAIGIVPGILVAVGGATAAGAGLAFLGGAVALGVVVWLMIRLSLASPALMLEKQGVLKSMARSVKLVRGSWWRILGIQLLTMILVYIVSSIIQIPFAVVGMAAGNDGLSAFASGNQAGLGWTYLIVVGIGAVIGSTITFPIQAGVTALLYMDQRIRREALDIELARAAGIPGHSDALGGAGAPGNSSATGG</sequence>
<evidence type="ECO:0000259" key="3">
    <source>
        <dbReference type="Pfam" id="PF25231"/>
    </source>
</evidence>
<reference evidence="4 5" key="1">
    <citation type="submission" date="2017-06" db="EMBL/GenBank/DDBJ databases">
        <authorList>
            <person name="Kim H.J."/>
            <person name="Triplett B.A."/>
        </authorList>
    </citation>
    <scope>NUCLEOTIDE SEQUENCE [LARGE SCALE GENOMIC DNA]</scope>
    <source>
        <strain evidence="4 5">CGMCC 4.1858</strain>
    </source>
</reference>
<evidence type="ECO:0000256" key="2">
    <source>
        <dbReference type="SAM" id="Phobius"/>
    </source>
</evidence>
<dbReference type="AlphaFoldDB" id="A0A239NKA4"/>
<dbReference type="RefSeq" id="WP_089228819.1">
    <property type="nucleotide sequence ID" value="NZ_FZOF01000037.1"/>
</dbReference>
<feature type="domain" description="DUF7847" evidence="3">
    <location>
        <begin position="125"/>
        <end position="376"/>
    </location>
</feature>
<dbReference type="EMBL" id="FZOF01000037">
    <property type="protein sequence ID" value="SNT54569.1"/>
    <property type="molecule type" value="Genomic_DNA"/>
</dbReference>
<dbReference type="PANTHER" id="PTHR33133:SF1">
    <property type="entry name" value="EXPRESSED PROTEIN-RELATED"/>
    <property type="match status" value="1"/>
</dbReference>
<keyword evidence="2" id="KW-1133">Transmembrane helix</keyword>
<dbReference type="OrthoDB" id="121140at2"/>
<gene>
    <name evidence="4" type="ORF">SAMN05216252_13740</name>
</gene>
<feature type="transmembrane region" description="Helical" evidence="2">
    <location>
        <begin position="212"/>
        <end position="239"/>
    </location>
</feature>
<dbReference type="InterPro" id="IPR057169">
    <property type="entry name" value="DUF7847"/>
</dbReference>
<dbReference type="PANTHER" id="PTHR33133">
    <property type="entry name" value="OS08G0107100 PROTEIN-RELATED"/>
    <property type="match status" value="1"/>
</dbReference>
<organism evidence="4 5">
    <name type="scientific">Actinacidiphila glaucinigra</name>
    <dbReference type="NCBI Taxonomy" id="235986"/>
    <lineage>
        <taxon>Bacteria</taxon>
        <taxon>Bacillati</taxon>
        <taxon>Actinomycetota</taxon>
        <taxon>Actinomycetes</taxon>
        <taxon>Kitasatosporales</taxon>
        <taxon>Streptomycetaceae</taxon>
        <taxon>Actinacidiphila</taxon>
    </lineage>
</organism>
<keyword evidence="2" id="KW-0472">Membrane</keyword>
<feature type="compositionally biased region" description="Low complexity" evidence="1">
    <location>
        <begin position="1"/>
        <end position="18"/>
    </location>
</feature>
<keyword evidence="5" id="KW-1185">Reference proteome</keyword>
<accession>A0A239NKA4</accession>
<keyword evidence="2" id="KW-0812">Transmembrane</keyword>
<feature type="transmembrane region" description="Helical" evidence="2">
    <location>
        <begin position="349"/>
        <end position="376"/>
    </location>
</feature>
<dbReference type="Pfam" id="PF25231">
    <property type="entry name" value="DUF7847"/>
    <property type="match status" value="1"/>
</dbReference>